<sequence>MKGFTDSKSFVAVREDGYPPESKQTYKSQPFQRPTLRKNDGPVCNLCDPLADMVIVQENFERMDQFDPRLIGYVRARYVIPPPPRSKPYNLIDPDPSHHKSEFGNLIRKLYKDKKGGVFLEAGSNDGEGNSHTLDLEMNLEWSGLLVECNPKIIDKLKNAGRRAWLATVCLSTSSHPQVLKMSIPLEWDSARLGPSWNVAEAGRISNWTSMEVEAVPLYTVLAAVGLKVIDYMSLDIEGFELPVLKIFPFDKVTIKVLVFEIHFYTTEEKQELKQLLERNSLLFVKRFDYDEIYVHESILTEYGVTLEYLTKL</sequence>
<evidence type="ECO:0000313" key="3">
    <source>
        <dbReference type="EMBL" id="OXA60280.1"/>
    </source>
</evidence>
<dbReference type="SUPFAM" id="SSF53335">
    <property type="entry name" value="S-adenosyl-L-methionine-dependent methyltransferases"/>
    <property type="match status" value="1"/>
</dbReference>
<dbReference type="InterPro" id="IPR029063">
    <property type="entry name" value="SAM-dependent_MTases_sf"/>
</dbReference>
<dbReference type="GO" id="GO:0016197">
    <property type="term" value="P:endosomal transport"/>
    <property type="evidence" value="ECO:0007669"/>
    <property type="project" value="TreeGrafter"/>
</dbReference>
<accession>A0A226ESQ5</accession>
<name>A0A226ESQ5_FOLCA</name>
<evidence type="ECO:0000313" key="4">
    <source>
        <dbReference type="Proteomes" id="UP000198287"/>
    </source>
</evidence>
<feature type="compositionally biased region" description="Polar residues" evidence="1">
    <location>
        <begin position="22"/>
        <end position="32"/>
    </location>
</feature>
<dbReference type="GO" id="GO:0005794">
    <property type="term" value="C:Golgi apparatus"/>
    <property type="evidence" value="ECO:0007669"/>
    <property type="project" value="TreeGrafter"/>
</dbReference>
<gene>
    <name evidence="3" type="ORF">Fcan01_04848</name>
</gene>
<dbReference type="OrthoDB" id="6357215at2759"/>
<protein>
    <submittedName>
        <fullName evidence="3">Protein Star</fullName>
    </submittedName>
</protein>
<dbReference type="InterPro" id="IPR053202">
    <property type="entry name" value="EGF_Rcpt_Signaling_Reg"/>
</dbReference>
<dbReference type="Proteomes" id="UP000198287">
    <property type="component" value="Unassembled WGS sequence"/>
</dbReference>
<dbReference type="GO" id="GO:0005886">
    <property type="term" value="C:plasma membrane"/>
    <property type="evidence" value="ECO:0007669"/>
    <property type="project" value="TreeGrafter"/>
</dbReference>
<comment type="caution">
    <text evidence="3">The sequence shown here is derived from an EMBL/GenBank/DDBJ whole genome shotgun (WGS) entry which is preliminary data.</text>
</comment>
<dbReference type="PANTHER" id="PTHR34009">
    <property type="entry name" value="PROTEIN STAR"/>
    <property type="match status" value="1"/>
</dbReference>
<dbReference type="PANTHER" id="PTHR34009:SF2">
    <property type="entry name" value="PROTEIN STAR"/>
    <property type="match status" value="1"/>
</dbReference>
<dbReference type="Gene3D" id="3.40.50.150">
    <property type="entry name" value="Vaccinia Virus protein VP39"/>
    <property type="match status" value="1"/>
</dbReference>
<evidence type="ECO:0000256" key="1">
    <source>
        <dbReference type="SAM" id="MobiDB-lite"/>
    </source>
</evidence>
<feature type="domain" description="Methyltransferase FkbM" evidence="2">
    <location>
        <begin position="122"/>
        <end position="276"/>
    </location>
</feature>
<dbReference type="GO" id="GO:0006888">
    <property type="term" value="P:endoplasmic reticulum to Golgi vesicle-mediated transport"/>
    <property type="evidence" value="ECO:0007669"/>
    <property type="project" value="TreeGrafter"/>
</dbReference>
<reference evidence="3 4" key="1">
    <citation type="submission" date="2015-12" db="EMBL/GenBank/DDBJ databases">
        <title>The genome of Folsomia candida.</title>
        <authorList>
            <person name="Faddeeva A."/>
            <person name="Derks M.F."/>
            <person name="Anvar Y."/>
            <person name="Smit S."/>
            <person name="Van Straalen N."/>
            <person name="Roelofs D."/>
        </authorList>
    </citation>
    <scope>NUCLEOTIDE SEQUENCE [LARGE SCALE GENOMIC DNA]</scope>
    <source>
        <strain evidence="3 4">VU population</strain>
        <tissue evidence="3">Whole body</tissue>
    </source>
</reference>
<proteinExistence type="predicted"/>
<dbReference type="GO" id="GO:0005789">
    <property type="term" value="C:endoplasmic reticulum membrane"/>
    <property type="evidence" value="ECO:0007669"/>
    <property type="project" value="TreeGrafter"/>
</dbReference>
<dbReference type="Pfam" id="PF05050">
    <property type="entry name" value="Methyltransf_21"/>
    <property type="match status" value="1"/>
</dbReference>
<organism evidence="3 4">
    <name type="scientific">Folsomia candida</name>
    <name type="common">Springtail</name>
    <dbReference type="NCBI Taxonomy" id="158441"/>
    <lineage>
        <taxon>Eukaryota</taxon>
        <taxon>Metazoa</taxon>
        <taxon>Ecdysozoa</taxon>
        <taxon>Arthropoda</taxon>
        <taxon>Hexapoda</taxon>
        <taxon>Collembola</taxon>
        <taxon>Entomobryomorpha</taxon>
        <taxon>Isotomoidea</taxon>
        <taxon>Isotomidae</taxon>
        <taxon>Proisotominae</taxon>
        <taxon>Folsomia</taxon>
    </lineage>
</organism>
<dbReference type="AlphaFoldDB" id="A0A226ESQ5"/>
<dbReference type="InterPro" id="IPR006342">
    <property type="entry name" value="FkbM_mtfrase"/>
</dbReference>
<feature type="region of interest" description="Disordered" evidence="1">
    <location>
        <begin position="1"/>
        <end position="39"/>
    </location>
</feature>
<dbReference type="GO" id="GO:0031902">
    <property type="term" value="C:late endosome membrane"/>
    <property type="evidence" value="ECO:0007669"/>
    <property type="project" value="TreeGrafter"/>
</dbReference>
<evidence type="ECO:0000259" key="2">
    <source>
        <dbReference type="Pfam" id="PF05050"/>
    </source>
</evidence>
<keyword evidence="4" id="KW-1185">Reference proteome</keyword>
<dbReference type="EMBL" id="LNIX01000002">
    <property type="protein sequence ID" value="OXA60280.1"/>
    <property type="molecule type" value="Genomic_DNA"/>
</dbReference>